<evidence type="ECO:0000313" key="1">
    <source>
        <dbReference type="EMBL" id="SCW71198.1"/>
    </source>
</evidence>
<dbReference type="AlphaFoldDB" id="A0AB37ZAL6"/>
<dbReference type="EMBL" id="FMTL01000002">
    <property type="protein sequence ID" value="SCW71198.1"/>
    <property type="molecule type" value="Genomic_DNA"/>
</dbReference>
<protein>
    <submittedName>
        <fullName evidence="1">Uncharacterized protein</fullName>
    </submittedName>
</protein>
<comment type="caution">
    <text evidence="1">The sequence shown here is derived from an EMBL/GenBank/DDBJ whole genome shotgun (WGS) entry which is preliminary data.</text>
</comment>
<name>A0AB37ZAL6_9PSED</name>
<evidence type="ECO:0000313" key="2">
    <source>
        <dbReference type="Proteomes" id="UP000242418"/>
    </source>
</evidence>
<organism evidence="1 2">
    <name type="scientific">Pseudomonas peli</name>
    <dbReference type="NCBI Taxonomy" id="592361"/>
    <lineage>
        <taxon>Bacteria</taxon>
        <taxon>Pseudomonadati</taxon>
        <taxon>Pseudomonadota</taxon>
        <taxon>Gammaproteobacteria</taxon>
        <taxon>Pseudomonadales</taxon>
        <taxon>Pseudomonadaceae</taxon>
        <taxon>Pseudomonas</taxon>
    </lineage>
</organism>
<sequence length="90" mass="9895">MNTADGLSDEELDTWADIFYQAKIGGVTEVTFSQFLSCPFMHLSSAFHKVDRPENGKSHLRLAYSNAPSPKISQAPSMAKPLQCGLPPIR</sequence>
<reference evidence="1 2" key="1">
    <citation type="submission" date="2016-10" db="EMBL/GenBank/DDBJ databases">
        <authorList>
            <person name="Varghese N."/>
            <person name="Submissions S."/>
        </authorList>
    </citation>
    <scope>NUCLEOTIDE SEQUENCE [LARGE SCALE GENOMIC DNA]</scope>
    <source>
        <strain evidence="1 2">DSM 17833</strain>
    </source>
</reference>
<keyword evidence="2" id="KW-1185">Reference proteome</keyword>
<dbReference type="Proteomes" id="UP000242418">
    <property type="component" value="Unassembled WGS sequence"/>
</dbReference>
<proteinExistence type="predicted"/>
<gene>
    <name evidence="1" type="ORF">SAMN05216370_3044</name>
</gene>
<accession>A0AB37ZAL6</accession>